<dbReference type="AlphaFoldDB" id="A0A072PKC5"/>
<dbReference type="PANTHER" id="PTHR14237:SF80">
    <property type="entry name" value="MOLYBDENUM COFACTOR SULFURASE"/>
    <property type="match status" value="1"/>
</dbReference>
<dbReference type="GO" id="GO:0008265">
    <property type="term" value="F:molybdenum cofactor sulfurtransferase activity"/>
    <property type="evidence" value="ECO:0007669"/>
    <property type="project" value="TreeGrafter"/>
</dbReference>
<dbReference type="Gene3D" id="3.40.640.10">
    <property type="entry name" value="Type I PLP-dependent aspartate aminotransferase-like (Major domain)"/>
    <property type="match status" value="1"/>
</dbReference>
<dbReference type="Proteomes" id="UP000027920">
    <property type="component" value="Unassembled WGS sequence"/>
</dbReference>
<sequence>MARPKPSAIYDEEAKLWKAETMQKEYPQLAHTTYLDHVGATLYPQSAIQSFAADMTANLYGNPHSASPSSSLSTAVIREVRTEVLKRFGASLDDFDLIFVPNATAAIKLVAHAFQDQDEGFWYGYHKDSHSSLVGVRELAKNGHHCFRSDDEVNHWIDSDVLYPGRLALFGYPAQSNMTGYRPPLAWGSQIRRVVSVQNKQVYTLLDAASYLTTSNLNLNDQTFAPDFIALSLYKIFGFPDLGALIVRREAAPMLLSRKYFGGGTAEMVIAVGDSNGMLIGKTRVEALASACGFQFRTGSLCNPGGIATIFGFRPWEMRRNFSYGMRCGDDLDFLGGKPTGVVRVSLGAMTSNSDIERFLDFIDFFFVCKSVIEEAKAARKPGESLQNPVTSIQPIRSCMPLAVPHGDFTSLTEAGAAYAPWHENWVVVDPNSNTEIHGRERHLRKLAVDLRPLEGRMIITHVGEESTSKSSVHSLELDLWDPASDQYHINLYPHDATSKDFDPAKSVSANAEAFVASVLGMPATLSRRFINREILELKQRTHICVVWSCQRNCGTLESLLQHYDLHARKFAKRKPSVVSQAQNWRDIT</sequence>
<evidence type="ECO:0000313" key="2">
    <source>
        <dbReference type="EMBL" id="KEF60301.1"/>
    </source>
</evidence>
<feature type="domain" description="Aminotransferase class V" evidence="1">
    <location>
        <begin position="33"/>
        <end position="269"/>
    </location>
</feature>
<accession>A0A072PKC5</accession>
<dbReference type="InterPro" id="IPR000192">
    <property type="entry name" value="Aminotrans_V_dom"/>
</dbReference>
<dbReference type="SUPFAM" id="SSF53383">
    <property type="entry name" value="PLP-dependent transferases"/>
    <property type="match status" value="1"/>
</dbReference>
<dbReference type="HOGENOM" id="CLU_010913_1_0_1"/>
<organism evidence="2 3">
    <name type="scientific">Exophiala aquamarina CBS 119918</name>
    <dbReference type="NCBI Taxonomy" id="1182545"/>
    <lineage>
        <taxon>Eukaryota</taxon>
        <taxon>Fungi</taxon>
        <taxon>Dikarya</taxon>
        <taxon>Ascomycota</taxon>
        <taxon>Pezizomycotina</taxon>
        <taxon>Eurotiomycetes</taxon>
        <taxon>Chaetothyriomycetidae</taxon>
        <taxon>Chaetothyriales</taxon>
        <taxon>Herpotrichiellaceae</taxon>
        <taxon>Exophiala</taxon>
    </lineage>
</organism>
<dbReference type="RefSeq" id="XP_013262891.1">
    <property type="nucleotide sequence ID" value="XM_013407437.1"/>
</dbReference>
<dbReference type="EMBL" id="AMGV01000003">
    <property type="protein sequence ID" value="KEF60301.1"/>
    <property type="molecule type" value="Genomic_DNA"/>
</dbReference>
<proteinExistence type="predicted"/>
<keyword evidence="3" id="KW-1185">Reference proteome</keyword>
<dbReference type="InterPro" id="IPR015421">
    <property type="entry name" value="PyrdxlP-dep_Trfase_major"/>
</dbReference>
<name>A0A072PKC5_9EURO</name>
<protein>
    <recommendedName>
        <fullName evidence="1">Aminotransferase class V domain-containing protein</fullName>
    </recommendedName>
</protein>
<comment type="caution">
    <text evidence="2">The sequence shown here is derived from an EMBL/GenBank/DDBJ whole genome shotgun (WGS) entry which is preliminary data.</text>
</comment>
<evidence type="ECO:0000313" key="3">
    <source>
        <dbReference type="Proteomes" id="UP000027920"/>
    </source>
</evidence>
<gene>
    <name evidence="2" type="ORF">A1O9_05152</name>
</gene>
<dbReference type="PANTHER" id="PTHR14237">
    <property type="entry name" value="MOLYBDOPTERIN COFACTOR SULFURASE MOSC"/>
    <property type="match status" value="1"/>
</dbReference>
<dbReference type="GO" id="GO:0043545">
    <property type="term" value="P:molybdopterin cofactor metabolic process"/>
    <property type="evidence" value="ECO:0007669"/>
    <property type="project" value="TreeGrafter"/>
</dbReference>
<dbReference type="GeneID" id="25280078"/>
<dbReference type="OrthoDB" id="10264306at2759"/>
<dbReference type="VEuPathDB" id="FungiDB:A1O9_05152"/>
<reference evidence="2 3" key="1">
    <citation type="submission" date="2013-03" db="EMBL/GenBank/DDBJ databases">
        <title>The Genome Sequence of Exophiala aquamarina CBS 119918.</title>
        <authorList>
            <consortium name="The Broad Institute Genomics Platform"/>
            <person name="Cuomo C."/>
            <person name="de Hoog S."/>
            <person name="Gorbushina A."/>
            <person name="Walker B."/>
            <person name="Young S.K."/>
            <person name="Zeng Q."/>
            <person name="Gargeya S."/>
            <person name="Fitzgerald M."/>
            <person name="Haas B."/>
            <person name="Abouelleil A."/>
            <person name="Allen A.W."/>
            <person name="Alvarado L."/>
            <person name="Arachchi H.M."/>
            <person name="Berlin A.M."/>
            <person name="Chapman S.B."/>
            <person name="Gainer-Dewar J."/>
            <person name="Goldberg J."/>
            <person name="Griggs A."/>
            <person name="Gujja S."/>
            <person name="Hansen M."/>
            <person name="Howarth C."/>
            <person name="Imamovic A."/>
            <person name="Ireland A."/>
            <person name="Larimer J."/>
            <person name="McCowan C."/>
            <person name="Murphy C."/>
            <person name="Pearson M."/>
            <person name="Poon T.W."/>
            <person name="Priest M."/>
            <person name="Roberts A."/>
            <person name="Saif S."/>
            <person name="Shea T."/>
            <person name="Sisk P."/>
            <person name="Sykes S."/>
            <person name="Wortman J."/>
            <person name="Nusbaum C."/>
            <person name="Birren B."/>
        </authorList>
    </citation>
    <scope>NUCLEOTIDE SEQUENCE [LARGE SCALE GENOMIC DNA]</scope>
    <source>
        <strain evidence="2 3">CBS 119918</strain>
    </source>
</reference>
<dbReference type="Pfam" id="PF00266">
    <property type="entry name" value="Aminotran_5"/>
    <property type="match status" value="1"/>
</dbReference>
<evidence type="ECO:0000259" key="1">
    <source>
        <dbReference type="Pfam" id="PF00266"/>
    </source>
</evidence>
<dbReference type="STRING" id="1182545.A0A072PKC5"/>
<dbReference type="InterPro" id="IPR015424">
    <property type="entry name" value="PyrdxlP-dep_Trfase"/>
</dbReference>